<comment type="similarity">
    <text evidence="1">Belongs to the cullin family.</text>
</comment>
<evidence type="ECO:0000313" key="4">
    <source>
        <dbReference type="Proteomes" id="UP000007431"/>
    </source>
</evidence>
<dbReference type="EMBL" id="GL377302">
    <property type="protein sequence ID" value="EFJ01718.1"/>
    <property type="molecule type" value="Genomic_DNA"/>
</dbReference>
<organism evidence="4">
    <name type="scientific">Schizophyllum commune (strain H4-8 / FGSC 9210)</name>
    <name type="common">Split gill fungus</name>
    <dbReference type="NCBI Taxonomy" id="578458"/>
    <lineage>
        <taxon>Eukaryota</taxon>
        <taxon>Fungi</taxon>
        <taxon>Dikarya</taxon>
        <taxon>Basidiomycota</taxon>
        <taxon>Agaricomycotina</taxon>
        <taxon>Agaricomycetes</taxon>
        <taxon>Agaricomycetidae</taxon>
        <taxon>Agaricales</taxon>
        <taxon>Schizophyllaceae</taxon>
        <taxon>Schizophyllum</taxon>
    </lineage>
</organism>
<dbReference type="PROSITE" id="PS50069">
    <property type="entry name" value="CULLIN_2"/>
    <property type="match status" value="1"/>
</dbReference>
<dbReference type="SUPFAM" id="SSF75632">
    <property type="entry name" value="Cullin homology domain"/>
    <property type="match status" value="1"/>
</dbReference>
<dbReference type="Proteomes" id="UP000007431">
    <property type="component" value="Unassembled WGS sequence"/>
</dbReference>
<dbReference type="GO" id="GO:0005680">
    <property type="term" value="C:anaphase-promoting complex"/>
    <property type="evidence" value="ECO:0007669"/>
    <property type="project" value="TreeGrafter"/>
</dbReference>
<evidence type="ECO:0000313" key="3">
    <source>
        <dbReference type="EMBL" id="EFJ01718.1"/>
    </source>
</evidence>
<dbReference type="InterPro" id="IPR057975">
    <property type="entry name" value="TPR_ANAPC2"/>
</dbReference>
<protein>
    <recommendedName>
        <fullName evidence="2">Cullin family profile domain-containing protein</fullName>
    </recommendedName>
</protein>
<dbReference type="VEuPathDB" id="FungiDB:SCHCODRAFT_02501279"/>
<dbReference type="InParanoid" id="D8PQL4"/>
<dbReference type="KEGG" id="scm:SCHCO_02501279"/>
<dbReference type="eggNOG" id="KOG2165">
    <property type="taxonomic scope" value="Eukaryota"/>
</dbReference>
<evidence type="ECO:0000259" key="2">
    <source>
        <dbReference type="PROSITE" id="PS50069"/>
    </source>
</evidence>
<dbReference type="RefSeq" id="XP_003036620.1">
    <property type="nucleotide sequence ID" value="XM_003036574.1"/>
</dbReference>
<dbReference type="GO" id="GO:0031625">
    <property type="term" value="F:ubiquitin protein ligase binding"/>
    <property type="evidence" value="ECO:0007669"/>
    <property type="project" value="InterPro"/>
</dbReference>
<dbReference type="FunCoup" id="D8PQL4">
    <property type="interactions" value="429"/>
</dbReference>
<feature type="domain" description="Cullin family profile" evidence="2">
    <location>
        <begin position="295"/>
        <end position="496"/>
    </location>
</feature>
<dbReference type="InterPro" id="IPR036317">
    <property type="entry name" value="Cullin_homology_sf"/>
</dbReference>
<dbReference type="GeneID" id="9587967"/>
<gene>
    <name evidence="3" type="ORF">SCHCODRAFT_46626</name>
</gene>
<dbReference type="GO" id="GO:0006511">
    <property type="term" value="P:ubiquitin-dependent protein catabolic process"/>
    <property type="evidence" value="ECO:0007669"/>
    <property type="project" value="InterPro"/>
</dbReference>
<dbReference type="OMA" id="AFIEMFS"/>
<accession>D8PQL4</accession>
<dbReference type="InterPro" id="IPR044554">
    <property type="entry name" value="ANAPC2"/>
</dbReference>
<evidence type="ECO:0000256" key="1">
    <source>
        <dbReference type="PROSITE-ProRule" id="PRU00330"/>
    </source>
</evidence>
<dbReference type="PANTHER" id="PTHR45957:SF1">
    <property type="entry name" value="ANAPHASE-PROMOTING COMPLEX SUBUNIT 2"/>
    <property type="match status" value="1"/>
</dbReference>
<dbReference type="GO" id="GO:0070979">
    <property type="term" value="P:protein K11-linked ubiquitination"/>
    <property type="evidence" value="ECO:0007669"/>
    <property type="project" value="TreeGrafter"/>
</dbReference>
<keyword evidence="4" id="KW-1185">Reference proteome</keyword>
<name>D8PQL4_SCHCM</name>
<dbReference type="PANTHER" id="PTHR45957">
    <property type="entry name" value="ANAPHASE-PROMOTING COMPLEX SUBUNIT 2"/>
    <property type="match status" value="1"/>
</dbReference>
<dbReference type="AlphaFoldDB" id="D8PQL4"/>
<dbReference type="SMART" id="SM00182">
    <property type="entry name" value="CULLIN"/>
    <property type="match status" value="1"/>
</dbReference>
<dbReference type="GO" id="GO:0007091">
    <property type="term" value="P:metaphase/anaphase transition of mitotic cell cycle"/>
    <property type="evidence" value="ECO:0007669"/>
    <property type="project" value="TreeGrafter"/>
</dbReference>
<reference evidence="3 4" key="1">
    <citation type="journal article" date="2010" name="Nat. Biotechnol.">
        <title>Genome sequence of the model mushroom Schizophyllum commune.</title>
        <authorList>
            <person name="Ohm R.A."/>
            <person name="de Jong J.F."/>
            <person name="Lugones L.G."/>
            <person name="Aerts A."/>
            <person name="Kothe E."/>
            <person name="Stajich J.E."/>
            <person name="de Vries R.P."/>
            <person name="Record E."/>
            <person name="Levasseur A."/>
            <person name="Baker S.E."/>
            <person name="Bartholomew K.A."/>
            <person name="Coutinho P.M."/>
            <person name="Erdmann S."/>
            <person name="Fowler T.J."/>
            <person name="Gathman A.C."/>
            <person name="Lombard V."/>
            <person name="Henrissat B."/>
            <person name="Knabe N."/>
            <person name="Kuees U."/>
            <person name="Lilly W.W."/>
            <person name="Lindquist E."/>
            <person name="Lucas S."/>
            <person name="Magnuson J.K."/>
            <person name="Piumi F."/>
            <person name="Raudaskoski M."/>
            <person name="Salamov A."/>
            <person name="Schmutz J."/>
            <person name="Schwarze F.W.M.R."/>
            <person name="vanKuyk P.A."/>
            <person name="Horton J.S."/>
            <person name="Grigoriev I.V."/>
            <person name="Woesten H.A.B."/>
        </authorList>
    </citation>
    <scope>NUCLEOTIDE SEQUENCE [LARGE SCALE GENOMIC DNA]</scope>
    <source>
        <strain evidence="4">H4-8 / FGSC 9210</strain>
    </source>
</reference>
<dbReference type="Pfam" id="PF25773">
    <property type="entry name" value="TPR_ANAPC2"/>
    <property type="match status" value="1"/>
</dbReference>
<dbReference type="STRING" id="578458.D8PQL4"/>
<sequence length="603" mass="68348">MVSGRRVGFITPLTEVSSHPTHSLGHTVISAYTAQFQRNLFSSLPPTFAAAFKCLVQATLRKDDDNLAALIPHHKPLWDTFEILGLVDRYESVIAAVAYEFIEAHVLESCKGDWAEPKLEKLKEWMGKNLIEWMLLTYARDAPDDAKAKMSGVASRFEFHLNRVLCELRTREIFDIIVAHPDSMGALADLRTCLMRVDTRPAFVAALRKANRKRLLHPGADTPVVLAQYVATIRCLRVIDPPGVLLFKVADPIRRYLRERPDTIRCIVANLVGDDDGADTLVENEPIQPLHQVDIDDYSDPAWEPEPIDAGPEFRTNKPSDVISTLVSIYDSKDLFVKELQVLLAQRLLAINNDDNERLDKERRNIEILNIRFGEAPLQVCEVMMKDMSDSRRTDSHVQSQKKSVVHPTIISSHFWPPLEASDIAMPGQFKELQDSYSHEFCVFKPDKKLKWLPHLGTVELELELADRTVEAKVPPLEAAFIELFSQKDIWTIDELIAGVGNVDRIAALKALTTWMDLGVLKEDTENTFRLLEHAEEKSTTEREPRTGVWCSWPTFGQALTRVLVIAVDEPAPVSSVQQQQAEQMRVYWKVSLGYRLHSIYSV</sequence>
<dbReference type="Gene3D" id="1.20.1310.10">
    <property type="entry name" value="Cullin Repeats"/>
    <property type="match status" value="1"/>
</dbReference>
<dbReference type="Gene3D" id="3.30.230.130">
    <property type="entry name" value="Cullin, Chain C, Domain 2"/>
    <property type="match status" value="1"/>
</dbReference>
<dbReference type="HOGENOM" id="CLU_007149_4_2_1"/>
<proteinExistence type="inferred from homology"/>
<dbReference type="OrthoDB" id="5581181at2759"/>
<dbReference type="InterPro" id="IPR016158">
    <property type="entry name" value="Cullin_homology"/>
</dbReference>